<protein>
    <recommendedName>
        <fullName evidence="4">PI3K/PI4K catalytic domain-containing protein</fullName>
    </recommendedName>
</protein>
<evidence type="ECO:0000256" key="3">
    <source>
        <dbReference type="ARBA" id="ARBA00022777"/>
    </source>
</evidence>
<dbReference type="GO" id="GO:0035005">
    <property type="term" value="F:1-phosphatidylinositol-4-phosphate 3-kinase activity"/>
    <property type="evidence" value="ECO:0007669"/>
    <property type="project" value="TreeGrafter"/>
</dbReference>
<dbReference type="GeneTree" id="ENSGT00940000155531"/>
<dbReference type="PROSITE" id="PS50290">
    <property type="entry name" value="PI3_4_KINASE_3"/>
    <property type="match status" value="1"/>
</dbReference>
<evidence type="ECO:0000313" key="5">
    <source>
        <dbReference type="Ensembl" id="ENSHHUP00000053290.1"/>
    </source>
</evidence>
<organism evidence="5 6">
    <name type="scientific">Hucho hucho</name>
    <name type="common">huchen</name>
    <dbReference type="NCBI Taxonomy" id="62062"/>
    <lineage>
        <taxon>Eukaryota</taxon>
        <taxon>Metazoa</taxon>
        <taxon>Chordata</taxon>
        <taxon>Craniata</taxon>
        <taxon>Vertebrata</taxon>
        <taxon>Euteleostomi</taxon>
        <taxon>Actinopterygii</taxon>
        <taxon>Neopterygii</taxon>
        <taxon>Teleostei</taxon>
        <taxon>Protacanthopterygii</taxon>
        <taxon>Salmoniformes</taxon>
        <taxon>Salmonidae</taxon>
        <taxon>Salmoninae</taxon>
        <taxon>Hucho</taxon>
    </lineage>
</organism>
<keyword evidence="2" id="KW-0808">Transferase</keyword>
<dbReference type="SUPFAM" id="SSF56112">
    <property type="entry name" value="Protein kinase-like (PK-like)"/>
    <property type="match status" value="1"/>
</dbReference>
<dbReference type="GO" id="GO:0043491">
    <property type="term" value="P:phosphatidylinositol 3-kinase/protein kinase B signal transduction"/>
    <property type="evidence" value="ECO:0007669"/>
    <property type="project" value="TreeGrafter"/>
</dbReference>
<comment type="similarity">
    <text evidence="1">Belongs to the PI3/PI4-kinase family. Type III PI4K subfamily.</text>
</comment>
<accession>A0A4W5NVD9</accession>
<dbReference type="GO" id="GO:0048015">
    <property type="term" value="P:phosphatidylinositol-mediated signaling"/>
    <property type="evidence" value="ECO:0007669"/>
    <property type="project" value="TreeGrafter"/>
</dbReference>
<reference evidence="6" key="1">
    <citation type="submission" date="2018-06" db="EMBL/GenBank/DDBJ databases">
        <title>Genome assembly of Danube salmon.</title>
        <authorList>
            <person name="Macqueen D.J."/>
            <person name="Gundappa M.K."/>
        </authorList>
    </citation>
    <scope>NUCLEOTIDE SEQUENCE [LARGE SCALE GENOMIC DNA]</scope>
</reference>
<dbReference type="InterPro" id="IPR036940">
    <property type="entry name" value="PI3/4_kinase_cat_sf"/>
</dbReference>
<dbReference type="GO" id="GO:0016303">
    <property type="term" value="F:1-phosphatidylinositol-3-kinase activity"/>
    <property type="evidence" value="ECO:0007669"/>
    <property type="project" value="TreeGrafter"/>
</dbReference>
<keyword evidence="3" id="KW-0418">Kinase</keyword>
<dbReference type="GO" id="GO:0005737">
    <property type="term" value="C:cytoplasm"/>
    <property type="evidence" value="ECO:0007669"/>
    <property type="project" value="TreeGrafter"/>
</dbReference>
<dbReference type="PROSITE" id="PS00916">
    <property type="entry name" value="PI3_4_KINASE_2"/>
    <property type="match status" value="1"/>
</dbReference>
<feature type="domain" description="PI3K/PI4K catalytic" evidence="4">
    <location>
        <begin position="1"/>
        <end position="170"/>
    </location>
</feature>
<dbReference type="GO" id="GO:0005886">
    <property type="term" value="C:plasma membrane"/>
    <property type="evidence" value="ECO:0007669"/>
    <property type="project" value="TreeGrafter"/>
</dbReference>
<dbReference type="InterPro" id="IPR018936">
    <property type="entry name" value="PI3/4_kinase_CS"/>
</dbReference>
<dbReference type="Proteomes" id="UP000314982">
    <property type="component" value="Unassembled WGS sequence"/>
</dbReference>
<evidence type="ECO:0000256" key="2">
    <source>
        <dbReference type="ARBA" id="ARBA00022679"/>
    </source>
</evidence>
<dbReference type="Gene3D" id="1.10.1070.11">
    <property type="entry name" value="Phosphatidylinositol 3-/4-kinase, catalytic domain"/>
    <property type="match status" value="2"/>
</dbReference>
<dbReference type="STRING" id="62062.ENSHHUP00000053290"/>
<reference evidence="5" key="3">
    <citation type="submission" date="2025-09" db="UniProtKB">
        <authorList>
            <consortium name="Ensembl"/>
        </authorList>
    </citation>
    <scope>IDENTIFICATION</scope>
</reference>
<dbReference type="SMART" id="SM00146">
    <property type="entry name" value="PI3Kc"/>
    <property type="match status" value="1"/>
</dbReference>
<dbReference type="InterPro" id="IPR000403">
    <property type="entry name" value="PI3/4_kinase_cat_dom"/>
</dbReference>
<dbReference type="GO" id="GO:0005944">
    <property type="term" value="C:phosphatidylinositol 3-kinase complex, class IB"/>
    <property type="evidence" value="ECO:0007669"/>
    <property type="project" value="TreeGrafter"/>
</dbReference>
<proteinExistence type="inferred from homology"/>
<dbReference type="GO" id="GO:0016477">
    <property type="term" value="P:cell migration"/>
    <property type="evidence" value="ECO:0007669"/>
    <property type="project" value="TreeGrafter"/>
</dbReference>
<dbReference type="PANTHER" id="PTHR10048">
    <property type="entry name" value="PHOSPHATIDYLINOSITOL KINASE"/>
    <property type="match status" value="1"/>
</dbReference>
<keyword evidence="6" id="KW-1185">Reference proteome</keyword>
<dbReference type="PANTHER" id="PTHR10048:SF111">
    <property type="entry name" value="PHOSPHATIDYLINOSITOL 3-KINASE AGE-1"/>
    <property type="match status" value="1"/>
</dbReference>
<dbReference type="AlphaFoldDB" id="A0A4W5NVD9"/>
<name>A0A4W5NVD9_9TELE</name>
<dbReference type="GO" id="GO:0005943">
    <property type="term" value="C:phosphatidylinositol 3-kinase complex, class IA"/>
    <property type="evidence" value="ECO:0007669"/>
    <property type="project" value="TreeGrafter"/>
</dbReference>
<sequence length="170" mass="19172">MLPYGCMSLGDRVGLINVVRSSHIIMQIQCKGGLKGALQYNISALHKWLKDKNKGEMYDLAVGLFTRSCAGYCVTTFILGIGDRHNSNIMVKDDGQGMWYKAYLAIRQHANLFINLFSMMLGSGMPELQLPTLPTSALDYFMKRMNDAHHGGWTPKMDWIFHTICQHALN</sequence>
<dbReference type="InterPro" id="IPR011009">
    <property type="entry name" value="Kinase-like_dom_sf"/>
</dbReference>
<dbReference type="Pfam" id="PF00454">
    <property type="entry name" value="PI3_PI4_kinase"/>
    <property type="match status" value="1"/>
</dbReference>
<reference evidence="5" key="2">
    <citation type="submission" date="2025-08" db="UniProtKB">
        <authorList>
            <consortium name="Ensembl"/>
        </authorList>
    </citation>
    <scope>IDENTIFICATION</scope>
</reference>
<evidence type="ECO:0000313" key="6">
    <source>
        <dbReference type="Proteomes" id="UP000314982"/>
    </source>
</evidence>
<dbReference type="Ensembl" id="ENSHHUT00000055154.1">
    <property type="protein sequence ID" value="ENSHHUP00000053290.1"/>
    <property type="gene ID" value="ENSHHUG00000032000.1"/>
</dbReference>
<dbReference type="InterPro" id="IPR015433">
    <property type="entry name" value="PI3/4_kinase"/>
</dbReference>
<evidence type="ECO:0000256" key="1">
    <source>
        <dbReference type="ARBA" id="ARBA00006209"/>
    </source>
</evidence>
<evidence type="ECO:0000259" key="4">
    <source>
        <dbReference type="PROSITE" id="PS50290"/>
    </source>
</evidence>